<keyword evidence="3" id="KW-0560">Oxidoreductase</keyword>
<gene>
    <name evidence="8" type="primary">CCR4</name>
</gene>
<proteinExistence type="inferred from homology"/>
<keyword evidence="4" id="KW-1015">Disulfide bond</keyword>
<dbReference type="EC" id="1.2.1.44" evidence="6"/>
<evidence type="ECO:0000259" key="7">
    <source>
        <dbReference type="Pfam" id="PF01370"/>
    </source>
</evidence>
<feature type="domain" description="NAD-dependent epimerase/dehydratase" evidence="7">
    <location>
        <begin position="20"/>
        <end position="254"/>
    </location>
</feature>
<sequence length="365" mass="40036">MGVDHVNKANCIASGRGRKVCVTGASGFIASWLVKLLLEKGYTIHATVRNPDDVAKNAHLRALEGAAERLTLFRVDLLDKESIAAAFRGCEGVFHTACPITDDPEQMIEPAVTGTRNVINAAADAGGIRRVVMTLSIGAVYMDPSRSLDEEADETCWSDLEFCKNTKNWYCYAKTVAEQAAWELAKQRNLDLVVVNPSLVLGPLLQASVNASTWHIVKYLDGSVQTYANAAQAYAHVRDVADAHARVYEAPAASGRYLCAGRTLHRAEVCRILAKFFPEYPVPTICKDETGEMKKGCRFSSRRIRELGVGFTTASQCLYETVTSLQDKGLLHRKPLFTLNGTYSSDVSNDVSHVLTNFVTNRSQI</sequence>
<protein>
    <recommendedName>
        <fullName evidence="6">cinnamoyl-CoA reductase</fullName>
        <ecNumber evidence="6">1.2.1.44</ecNumber>
    </recommendedName>
</protein>
<dbReference type="Pfam" id="PF01370">
    <property type="entry name" value="Epimerase"/>
    <property type="match status" value="1"/>
</dbReference>
<dbReference type="EMBL" id="KM516133">
    <property type="protein sequence ID" value="AJK93392.1"/>
    <property type="molecule type" value="Genomic_DNA"/>
</dbReference>
<dbReference type="AlphaFoldDB" id="A0A0C5AWM6"/>
<accession>A0A0C5AWM6</accession>
<dbReference type="GO" id="GO:0016621">
    <property type="term" value="F:cinnamoyl-CoA reductase activity"/>
    <property type="evidence" value="ECO:0007669"/>
    <property type="project" value="UniProtKB-EC"/>
</dbReference>
<dbReference type="GO" id="GO:0016616">
    <property type="term" value="F:oxidoreductase activity, acting on the CH-OH group of donors, NAD or NADP as acceptor"/>
    <property type="evidence" value="ECO:0007669"/>
    <property type="project" value="TreeGrafter"/>
</dbReference>
<evidence type="ECO:0000256" key="4">
    <source>
        <dbReference type="ARBA" id="ARBA00023157"/>
    </source>
</evidence>
<evidence type="ECO:0000256" key="1">
    <source>
        <dbReference type="ARBA" id="ARBA00004928"/>
    </source>
</evidence>
<dbReference type="InterPro" id="IPR036291">
    <property type="entry name" value="NAD(P)-bd_dom_sf"/>
</dbReference>
<dbReference type="PANTHER" id="PTHR10366">
    <property type="entry name" value="NAD DEPENDENT EPIMERASE/DEHYDRATASE"/>
    <property type="match status" value="1"/>
</dbReference>
<keyword evidence="2" id="KW-0521">NADP</keyword>
<evidence type="ECO:0000256" key="6">
    <source>
        <dbReference type="ARBA" id="ARBA00067006"/>
    </source>
</evidence>
<dbReference type="FunFam" id="3.40.50.720:FF:000199">
    <property type="entry name" value="Cinnamoyl-CoA reductase 1"/>
    <property type="match status" value="1"/>
</dbReference>
<dbReference type="InterPro" id="IPR050425">
    <property type="entry name" value="NAD(P)_dehydrat-like"/>
</dbReference>
<comment type="pathway">
    <text evidence="1">Aromatic compound metabolism; phenylpropanoid biosynthesis.</text>
</comment>
<name>A0A0C5AWM6_LOLPR</name>
<evidence type="ECO:0000313" key="8">
    <source>
        <dbReference type="EMBL" id="AJK93392.1"/>
    </source>
</evidence>
<evidence type="ECO:0000256" key="5">
    <source>
        <dbReference type="ARBA" id="ARBA00023445"/>
    </source>
</evidence>
<comment type="similarity">
    <text evidence="5">Belongs to the NAD(P)-dependent epimerase/dehydratase family. Dihydroflavonol-4-reductase subfamily.</text>
</comment>
<evidence type="ECO:0000256" key="3">
    <source>
        <dbReference type="ARBA" id="ARBA00023002"/>
    </source>
</evidence>
<organism evidence="8">
    <name type="scientific">Lolium perenne</name>
    <name type="common">Perennial ryegrass</name>
    <dbReference type="NCBI Taxonomy" id="4522"/>
    <lineage>
        <taxon>Eukaryota</taxon>
        <taxon>Viridiplantae</taxon>
        <taxon>Streptophyta</taxon>
        <taxon>Embryophyta</taxon>
        <taxon>Tracheophyta</taxon>
        <taxon>Spermatophyta</taxon>
        <taxon>Magnoliopsida</taxon>
        <taxon>Liliopsida</taxon>
        <taxon>Poales</taxon>
        <taxon>Poaceae</taxon>
        <taxon>BOP clade</taxon>
        <taxon>Pooideae</taxon>
        <taxon>Poodae</taxon>
        <taxon>Poeae</taxon>
        <taxon>Poeae Chloroplast Group 2 (Poeae type)</taxon>
        <taxon>Loliodinae</taxon>
        <taxon>Loliinae</taxon>
        <taxon>Lolium</taxon>
    </lineage>
</organism>
<reference evidence="8" key="1">
    <citation type="journal article" date="2015" name="Plant Biol.">
        <title>Clade classification of monolignol biosynthesis gene family members reveals target genes to decrease lignin in Lolium perenne.</title>
        <authorList>
            <person name="van Parijs F.R.D."/>
            <person name="Ruttink T."/>
            <person name="Boerjan W."/>
            <person name="Haesaert G."/>
            <person name="Byrne S.L."/>
            <person name="Asp T."/>
            <person name="Roldan-Ruiz I."/>
            <person name="Muylle H."/>
        </authorList>
    </citation>
    <scope>NUCLEOTIDE SEQUENCE</scope>
</reference>
<dbReference type="InterPro" id="IPR001509">
    <property type="entry name" value="Epimerase_deHydtase"/>
</dbReference>
<dbReference type="SUPFAM" id="SSF51735">
    <property type="entry name" value="NAD(P)-binding Rossmann-fold domains"/>
    <property type="match status" value="1"/>
</dbReference>
<dbReference type="Gene3D" id="3.40.50.720">
    <property type="entry name" value="NAD(P)-binding Rossmann-like Domain"/>
    <property type="match status" value="1"/>
</dbReference>
<dbReference type="CDD" id="cd08958">
    <property type="entry name" value="FR_SDR_e"/>
    <property type="match status" value="1"/>
</dbReference>
<dbReference type="PANTHER" id="PTHR10366:SF653">
    <property type="entry name" value="OS08G0277200 PROTEIN"/>
    <property type="match status" value="1"/>
</dbReference>
<evidence type="ECO:0000256" key="2">
    <source>
        <dbReference type="ARBA" id="ARBA00022857"/>
    </source>
</evidence>